<sequence>MPPGLIASYPHAADRYDEMLAAPGQPRPHWQPFAERLARFPESILGHRADFVRGAIEADGVTYNVYTDPKGTKRPWELDMLPLIVGSEEWEELGSAVAQRARLLNAILADLYGARSLLTEGLLPPALVFGQHGYKWPCQGVLPPAGIWLHSYAVDLARAPDGKWWAIADRTQGPSGAGYALQNRIIVSRTFPDAFRELHVQPLASFFRAIQDSLARLAPHDGEAPLAVLLTPGPYNETYFEHAFLARYLGFPLVEGQDLTVRDDTVYLKTLRGLRRVHAILRRLDDDFCDPLELRADSALGIPGLMGAIRAGRVLMANQLGSGVLESAALLGFLPAICERLLGETLLMPSVATWWCGEEPALEYVLEHLDDLVIKPAFSSMRMEAVFGHELKGDSRRRMIERIVAQPHAYVGQEWVRLSQAPVWNRKLMPRSVGMRVFAAATPDGYTVMPGALGRVAPRAGMEVISMQRGGLSKDTWVRAEAPVVRTSLLKRRLGVIDLVCGGADIPSRVGENLFWMGRYAERCEASARLLRAALVRVSSSDPETELRLSGLLDAARRSGVLPPDEDGKEDPRPLEEALTAALVDADQPGSVAANLRALAYAAGHVKERLSSDNWHALNHLEQLLSRPVATVDQALSALDQVMLSCISLAGFAFDDMTRDEGWRFLILGRRIERLYGLSTLIMRPLAEGVRERERMFEWLLEAANSIVTYRARYRRVPELLPLAHLLVFDGSNPHSVAFQVEALQNELARTARDLGHPYPSLMIDPLARRLADFDLTRFEAEDCELAVRTLRTLLAEAEDAAGNLSEEVHRRFFIHTVRPMHLRRVA</sequence>
<gene>
    <name evidence="4" type="ORF">C8261_00560</name>
</gene>
<dbReference type="PANTHER" id="PTHR34595">
    <property type="entry name" value="BLR5612 PROTEIN"/>
    <property type="match status" value="1"/>
</dbReference>
<keyword evidence="1" id="KW-0175">Coiled coil</keyword>
<dbReference type="Gene3D" id="3.40.50.11290">
    <property type="match status" value="1"/>
</dbReference>
<reference evidence="4 5" key="2">
    <citation type="submission" date="2018-04" db="EMBL/GenBank/DDBJ databases">
        <title>Thauera lacus sp. nov., isolated from an saline lake in Inner Mongolia, China.</title>
        <authorList>
            <person name="Liang Q.-Y."/>
        </authorList>
    </citation>
    <scope>NUCLEOTIDE SEQUENCE [LARGE SCALE GENOMIC DNA]</scope>
    <source>
        <strain evidence="4 5">D20</strain>
    </source>
</reference>
<dbReference type="Proteomes" id="UP000241193">
    <property type="component" value="Unassembled WGS sequence"/>
</dbReference>
<evidence type="ECO:0000259" key="2">
    <source>
        <dbReference type="Pfam" id="PF04168"/>
    </source>
</evidence>
<evidence type="ECO:0000313" key="5">
    <source>
        <dbReference type="Proteomes" id="UP000241193"/>
    </source>
</evidence>
<dbReference type="InterPro" id="IPR007296">
    <property type="entry name" value="DUF403"/>
</dbReference>
<dbReference type="AlphaFoldDB" id="A0A2T4IJJ6"/>
<dbReference type="Pfam" id="PF14403">
    <property type="entry name" value="CP_ATPgrasp_2"/>
    <property type="match status" value="1"/>
</dbReference>
<keyword evidence="5" id="KW-1185">Reference proteome</keyword>
<dbReference type="Pfam" id="PF04168">
    <property type="entry name" value="Alpha-E"/>
    <property type="match status" value="1"/>
</dbReference>
<name>A0A2T4IJJ6_9RHOO</name>
<dbReference type="Gene3D" id="3.30.1490.270">
    <property type="match status" value="1"/>
</dbReference>
<evidence type="ECO:0000313" key="4">
    <source>
        <dbReference type="EMBL" id="PTD97949.1"/>
    </source>
</evidence>
<proteinExistence type="predicted"/>
<evidence type="ECO:0000259" key="3">
    <source>
        <dbReference type="Pfam" id="PF14403"/>
    </source>
</evidence>
<dbReference type="OrthoDB" id="9804079at2"/>
<organism evidence="4 5">
    <name type="scientific">Pseudothauera lacus</name>
    <dbReference type="NCBI Taxonomy" id="2136175"/>
    <lineage>
        <taxon>Bacteria</taxon>
        <taxon>Pseudomonadati</taxon>
        <taxon>Pseudomonadota</taxon>
        <taxon>Betaproteobacteria</taxon>
        <taxon>Rhodocyclales</taxon>
        <taxon>Zoogloeaceae</taxon>
        <taxon>Pseudothauera</taxon>
    </lineage>
</organism>
<dbReference type="RefSeq" id="WP_107491709.1">
    <property type="nucleotide sequence ID" value="NZ_PZKC01000001.1"/>
</dbReference>
<accession>A0A2T4IJJ6</accession>
<dbReference type="EMBL" id="PZKC01000001">
    <property type="protein sequence ID" value="PTD97949.1"/>
    <property type="molecule type" value="Genomic_DNA"/>
</dbReference>
<dbReference type="SUPFAM" id="SSF56059">
    <property type="entry name" value="Glutathione synthetase ATP-binding domain-like"/>
    <property type="match status" value="1"/>
</dbReference>
<evidence type="ECO:0000256" key="1">
    <source>
        <dbReference type="SAM" id="Coils"/>
    </source>
</evidence>
<feature type="domain" description="DUF403" evidence="2">
    <location>
        <begin position="507"/>
        <end position="814"/>
    </location>
</feature>
<feature type="domain" description="Circularly permuted ATP-grasp type 2" evidence="3">
    <location>
        <begin position="82"/>
        <end position="457"/>
    </location>
</feature>
<dbReference type="InterPro" id="IPR025841">
    <property type="entry name" value="CP_ATPgrasp_2"/>
</dbReference>
<protein>
    <submittedName>
        <fullName evidence="4">Molybdopterin oxidoreductase</fullName>
    </submittedName>
</protein>
<feature type="coiled-coil region" evidence="1">
    <location>
        <begin position="781"/>
        <end position="808"/>
    </location>
</feature>
<comment type="caution">
    <text evidence="4">The sequence shown here is derived from an EMBL/GenBank/DDBJ whole genome shotgun (WGS) entry which is preliminary data.</text>
</comment>
<reference evidence="4 5" key="1">
    <citation type="submission" date="2018-03" db="EMBL/GenBank/DDBJ databases">
        <authorList>
            <person name="Keele B.F."/>
        </authorList>
    </citation>
    <scope>NUCLEOTIDE SEQUENCE [LARGE SCALE GENOMIC DNA]</scope>
    <source>
        <strain evidence="4 5">D20</strain>
    </source>
</reference>
<dbReference type="InterPro" id="IPR051680">
    <property type="entry name" value="ATP-dep_Glu-Cys_Ligase-2"/>
</dbReference>
<dbReference type="PANTHER" id="PTHR34595:SF2">
    <property type="entry name" value="BLR2978 PROTEIN"/>
    <property type="match status" value="1"/>
</dbReference>